<dbReference type="AlphaFoldDB" id="A0AAN9KW41"/>
<evidence type="ECO:0000313" key="1">
    <source>
        <dbReference type="EMBL" id="KAK7323368.1"/>
    </source>
</evidence>
<name>A0AAN9KW41_CANGL</name>
<evidence type="ECO:0000313" key="2">
    <source>
        <dbReference type="Proteomes" id="UP001367508"/>
    </source>
</evidence>
<comment type="caution">
    <text evidence="1">The sequence shown here is derived from an EMBL/GenBank/DDBJ whole genome shotgun (WGS) entry which is preliminary data.</text>
</comment>
<reference evidence="1 2" key="1">
    <citation type="submission" date="2024-01" db="EMBL/GenBank/DDBJ databases">
        <title>The genomes of 5 underutilized Papilionoideae crops provide insights into root nodulation and disease resistanc.</title>
        <authorList>
            <person name="Jiang F."/>
        </authorList>
    </citation>
    <scope>NUCLEOTIDE SEQUENCE [LARGE SCALE GENOMIC DNA]</scope>
    <source>
        <strain evidence="1">LVBAO_FW01</strain>
        <tissue evidence="1">Leaves</tissue>
    </source>
</reference>
<protein>
    <submittedName>
        <fullName evidence="1">Uncharacterized protein</fullName>
    </submittedName>
</protein>
<proteinExistence type="predicted"/>
<dbReference type="EMBL" id="JAYMYQ010000006">
    <property type="protein sequence ID" value="KAK7323368.1"/>
    <property type="molecule type" value="Genomic_DNA"/>
</dbReference>
<accession>A0AAN9KW41</accession>
<dbReference type="Proteomes" id="UP001367508">
    <property type="component" value="Unassembled WGS sequence"/>
</dbReference>
<gene>
    <name evidence="1" type="ORF">VNO77_26839</name>
</gene>
<organism evidence="1 2">
    <name type="scientific">Canavalia gladiata</name>
    <name type="common">Sword bean</name>
    <name type="synonym">Dolichos gladiatus</name>
    <dbReference type="NCBI Taxonomy" id="3824"/>
    <lineage>
        <taxon>Eukaryota</taxon>
        <taxon>Viridiplantae</taxon>
        <taxon>Streptophyta</taxon>
        <taxon>Embryophyta</taxon>
        <taxon>Tracheophyta</taxon>
        <taxon>Spermatophyta</taxon>
        <taxon>Magnoliopsida</taxon>
        <taxon>eudicotyledons</taxon>
        <taxon>Gunneridae</taxon>
        <taxon>Pentapetalae</taxon>
        <taxon>rosids</taxon>
        <taxon>fabids</taxon>
        <taxon>Fabales</taxon>
        <taxon>Fabaceae</taxon>
        <taxon>Papilionoideae</taxon>
        <taxon>50 kb inversion clade</taxon>
        <taxon>NPAAA clade</taxon>
        <taxon>indigoferoid/millettioid clade</taxon>
        <taxon>Phaseoleae</taxon>
        <taxon>Canavalia</taxon>
    </lineage>
</organism>
<sequence length="168" mass="19006">MVGYQRLQQMVIAWINLKGNVSLSFILLRAVNWPIGDLSCMLINRAPAHRSHAQTLLMIQPQMTLVGHPSSKGPHISLSKISQFLFNSPQRLRATLKPLTENRVQRGKHKTESIRFGSICHFSPESLSRPIWSWQLSRHSPTVAPLERLTEFSADSTCIKVHSFSQPS</sequence>
<keyword evidence="2" id="KW-1185">Reference proteome</keyword>